<dbReference type="PANTHER" id="PTHR33067:SF9">
    <property type="entry name" value="RNA-DIRECTED DNA POLYMERASE"/>
    <property type="match status" value="1"/>
</dbReference>
<gene>
    <name evidence="2" type="ORF">Tci_703470</name>
</gene>
<feature type="non-terminal residue" evidence="2">
    <location>
        <position position="1"/>
    </location>
</feature>
<comment type="caution">
    <text evidence="2">The sequence shown here is derived from an EMBL/GenBank/DDBJ whole genome shotgun (WGS) entry which is preliminary data.</text>
</comment>
<evidence type="ECO:0000256" key="1">
    <source>
        <dbReference type="SAM" id="MobiDB-lite"/>
    </source>
</evidence>
<protein>
    <recommendedName>
        <fullName evidence="3">Reverse transcriptase domain-containing protein</fullName>
    </recommendedName>
</protein>
<dbReference type="CDD" id="cd00303">
    <property type="entry name" value="retropepsin_like"/>
    <property type="match status" value="1"/>
</dbReference>
<dbReference type="Gene3D" id="2.40.70.10">
    <property type="entry name" value="Acid Proteases"/>
    <property type="match status" value="1"/>
</dbReference>
<organism evidence="2">
    <name type="scientific">Tanacetum cinerariifolium</name>
    <name type="common">Dalmatian daisy</name>
    <name type="synonym">Chrysanthemum cinerariifolium</name>
    <dbReference type="NCBI Taxonomy" id="118510"/>
    <lineage>
        <taxon>Eukaryota</taxon>
        <taxon>Viridiplantae</taxon>
        <taxon>Streptophyta</taxon>
        <taxon>Embryophyta</taxon>
        <taxon>Tracheophyta</taxon>
        <taxon>Spermatophyta</taxon>
        <taxon>Magnoliopsida</taxon>
        <taxon>eudicotyledons</taxon>
        <taxon>Gunneridae</taxon>
        <taxon>Pentapetalae</taxon>
        <taxon>asterids</taxon>
        <taxon>campanulids</taxon>
        <taxon>Asterales</taxon>
        <taxon>Asteraceae</taxon>
        <taxon>Asteroideae</taxon>
        <taxon>Anthemideae</taxon>
        <taxon>Anthemidinae</taxon>
        <taxon>Tanacetum</taxon>
    </lineage>
</organism>
<proteinExistence type="predicted"/>
<feature type="region of interest" description="Disordered" evidence="1">
    <location>
        <begin position="278"/>
        <end position="298"/>
    </location>
</feature>
<dbReference type="EMBL" id="BKCJ010600025">
    <property type="protein sequence ID" value="GFB31499.1"/>
    <property type="molecule type" value="Genomic_DNA"/>
</dbReference>
<name>A0A699L8Y1_TANCI</name>
<feature type="non-terminal residue" evidence="2">
    <location>
        <position position="591"/>
    </location>
</feature>
<accession>A0A699L8Y1</accession>
<reference evidence="2" key="1">
    <citation type="journal article" date="2019" name="Sci. Rep.">
        <title>Draft genome of Tanacetum cinerariifolium, the natural source of mosquito coil.</title>
        <authorList>
            <person name="Yamashiro T."/>
            <person name="Shiraishi A."/>
            <person name="Satake H."/>
            <person name="Nakayama K."/>
        </authorList>
    </citation>
    <scope>NUCLEOTIDE SEQUENCE</scope>
</reference>
<evidence type="ECO:0000313" key="2">
    <source>
        <dbReference type="EMBL" id="GFB31499.1"/>
    </source>
</evidence>
<dbReference type="PANTHER" id="PTHR33067">
    <property type="entry name" value="RNA-DIRECTED DNA POLYMERASE-RELATED"/>
    <property type="match status" value="1"/>
</dbReference>
<dbReference type="InterPro" id="IPR021109">
    <property type="entry name" value="Peptidase_aspartic_dom_sf"/>
</dbReference>
<evidence type="ECO:0008006" key="3">
    <source>
        <dbReference type="Google" id="ProtNLM"/>
    </source>
</evidence>
<dbReference type="AlphaFoldDB" id="A0A699L8Y1"/>
<sequence>FAAGGNFLDRMPHECLGIIESKSKVRYSCNKLVVAKVSTTASTFGISPDVAELKDMVRALLLDKKGQSPAPMKAVEESCVTCGVNFNQGNTGYRPPMMSNHIRPPGFPPVPNNQNLQRNNQNCFIPNKNQNRGNNFHQGPVYQLPVFQPPAYQAPAYQAPAPQTQGVSKEDFSAYLKANDEVMRNMQTQGQNMQNQLTNLTDLMTKFVNANTASTLNSGTLPSNTIANPRSDLKAITTRSVNPTNNRNTEEVQPHAVHPKPVTSPISASTITPVNASRLNPQASIPCPSRRNDERNRERAKDKIEKFYQIFKDMSFKSSFADALMLMPKFALTLKALIGNKEKLRDLGKFLIPCDFPSMAECLALADLGASINLMPYSVWKRLSLFDLTPTCMTLELAYRSITSPVGIAEDVYVKVGSFHFPADFVVVDFDADPRVPLILRRSFLKTGKALIDVFEGELTLRVGKEAITFNPDQTLRYSANYSDMTAKRIDVIDVACKEYSQEVLGFSDIISSGNPTPFYNPIVSTTSSTLTPFGNSDFLLEEVDAFLAVEDEPTLSDYYQPYLDPEGDILLLEAFLNDDPSPPPYQGNYM</sequence>
<feature type="region of interest" description="Disordered" evidence="1">
    <location>
        <begin position="240"/>
        <end position="265"/>
    </location>
</feature>